<dbReference type="Proteomes" id="UP000076532">
    <property type="component" value="Unassembled WGS sequence"/>
</dbReference>
<evidence type="ECO:0000313" key="3">
    <source>
        <dbReference type="Proteomes" id="UP000076532"/>
    </source>
</evidence>
<organism evidence="2 3">
    <name type="scientific">Athelia psychrophila</name>
    <dbReference type="NCBI Taxonomy" id="1759441"/>
    <lineage>
        <taxon>Eukaryota</taxon>
        <taxon>Fungi</taxon>
        <taxon>Dikarya</taxon>
        <taxon>Basidiomycota</taxon>
        <taxon>Agaricomycotina</taxon>
        <taxon>Agaricomycetes</taxon>
        <taxon>Agaricomycetidae</taxon>
        <taxon>Atheliales</taxon>
        <taxon>Atheliaceae</taxon>
        <taxon>Athelia</taxon>
    </lineage>
</organism>
<evidence type="ECO:0000256" key="1">
    <source>
        <dbReference type="SAM" id="MobiDB-lite"/>
    </source>
</evidence>
<dbReference type="EMBL" id="KV417609">
    <property type="protein sequence ID" value="KZP15041.1"/>
    <property type="molecule type" value="Genomic_DNA"/>
</dbReference>
<feature type="region of interest" description="Disordered" evidence="1">
    <location>
        <begin position="77"/>
        <end position="105"/>
    </location>
</feature>
<dbReference type="OrthoDB" id="2571149at2759"/>
<keyword evidence="3" id="KW-1185">Reference proteome</keyword>
<dbReference type="AlphaFoldDB" id="A0A166DT28"/>
<sequence>MDIVSRSDKTSSWGHRTWPCFAIYMSNLRNVKIRFRARILFRHNEHLAGPALAHAGVLKSHQWLDTLQTHGAATRSYGIASQDTTEYHAPSGEKRDGKTASANSLFYSNHAPSAICRDKRR</sequence>
<protein>
    <submittedName>
        <fullName evidence="2">Uncharacterized protein</fullName>
    </submittedName>
</protein>
<proteinExistence type="predicted"/>
<accession>A0A166DT28</accession>
<reference evidence="2 3" key="1">
    <citation type="journal article" date="2016" name="Mol. Biol. Evol.">
        <title>Comparative Genomics of Early-Diverging Mushroom-Forming Fungi Provides Insights into the Origins of Lignocellulose Decay Capabilities.</title>
        <authorList>
            <person name="Nagy L.G."/>
            <person name="Riley R."/>
            <person name="Tritt A."/>
            <person name="Adam C."/>
            <person name="Daum C."/>
            <person name="Floudas D."/>
            <person name="Sun H."/>
            <person name="Yadav J.S."/>
            <person name="Pangilinan J."/>
            <person name="Larsson K.H."/>
            <person name="Matsuura K."/>
            <person name="Barry K."/>
            <person name="Labutti K."/>
            <person name="Kuo R."/>
            <person name="Ohm R.A."/>
            <person name="Bhattacharya S.S."/>
            <person name="Shirouzu T."/>
            <person name="Yoshinaga Y."/>
            <person name="Martin F.M."/>
            <person name="Grigoriev I.V."/>
            <person name="Hibbett D.S."/>
        </authorList>
    </citation>
    <scope>NUCLEOTIDE SEQUENCE [LARGE SCALE GENOMIC DNA]</scope>
    <source>
        <strain evidence="2 3">CBS 109695</strain>
    </source>
</reference>
<gene>
    <name evidence="2" type="ORF">FIBSPDRAFT_96022</name>
</gene>
<evidence type="ECO:0000313" key="2">
    <source>
        <dbReference type="EMBL" id="KZP15041.1"/>
    </source>
</evidence>
<name>A0A166DT28_9AGAM</name>